<name>A0A6B3LUI5_9BACT</name>
<comment type="caution">
    <text evidence="1">The sequence shown here is derived from an EMBL/GenBank/DDBJ whole genome shotgun (WGS) entry which is preliminary data.</text>
</comment>
<reference evidence="1 2" key="1">
    <citation type="submission" date="2020-02" db="EMBL/GenBank/DDBJ databases">
        <authorList>
            <person name="Kim M.K."/>
        </authorList>
    </citation>
    <scope>NUCLEOTIDE SEQUENCE [LARGE SCALE GENOMIC DNA]</scope>
    <source>
        <strain evidence="1 2">BT327</strain>
    </source>
</reference>
<sequence>MDLTLFNTYSIAARFEIVWELGTFVAYHGRRGYRIELYDLGNFQAELWYNPETNVLALARGYISKKALDPYLDQINLHELFN</sequence>
<evidence type="ECO:0000313" key="2">
    <source>
        <dbReference type="Proteomes" id="UP000474777"/>
    </source>
</evidence>
<keyword evidence="2" id="KW-1185">Reference proteome</keyword>
<dbReference type="AlphaFoldDB" id="A0A6B3LUI5"/>
<gene>
    <name evidence="1" type="ORF">GXP69_05440</name>
</gene>
<organism evidence="1 2">
    <name type="scientific">Pontibacter burrus</name>
    <dbReference type="NCBI Taxonomy" id="2704466"/>
    <lineage>
        <taxon>Bacteria</taxon>
        <taxon>Pseudomonadati</taxon>
        <taxon>Bacteroidota</taxon>
        <taxon>Cytophagia</taxon>
        <taxon>Cytophagales</taxon>
        <taxon>Hymenobacteraceae</taxon>
        <taxon>Pontibacter</taxon>
    </lineage>
</organism>
<proteinExistence type="predicted"/>
<dbReference type="Proteomes" id="UP000474777">
    <property type="component" value="Unassembled WGS sequence"/>
</dbReference>
<protein>
    <submittedName>
        <fullName evidence="1">Uncharacterized protein</fullName>
    </submittedName>
</protein>
<accession>A0A6B3LUI5</accession>
<evidence type="ECO:0000313" key="1">
    <source>
        <dbReference type="EMBL" id="NEM97131.1"/>
    </source>
</evidence>
<dbReference type="RefSeq" id="WP_163913243.1">
    <property type="nucleotide sequence ID" value="NZ_JAAGWD010000002.1"/>
</dbReference>
<dbReference type="EMBL" id="JAAGWD010000002">
    <property type="protein sequence ID" value="NEM97131.1"/>
    <property type="molecule type" value="Genomic_DNA"/>
</dbReference>